<evidence type="ECO:0000313" key="3">
    <source>
        <dbReference type="Proteomes" id="UP000240010"/>
    </source>
</evidence>
<gene>
    <name evidence="2" type="ORF">B0F87_11176</name>
</gene>
<dbReference type="InterPro" id="IPR049369">
    <property type="entry name" value="BF1531-like_N"/>
</dbReference>
<feature type="domain" description="BF1531-like N-terminal" evidence="1">
    <location>
        <begin position="21"/>
        <end position="216"/>
    </location>
</feature>
<dbReference type="AlphaFoldDB" id="A0A2S6H9K8"/>
<dbReference type="SUPFAM" id="SSF56784">
    <property type="entry name" value="HAD-like"/>
    <property type="match status" value="1"/>
</dbReference>
<dbReference type="InterPro" id="IPR010033">
    <property type="entry name" value="HAD_SF_ppase_IIIC"/>
</dbReference>
<comment type="caution">
    <text evidence="2">The sequence shown here is derived from an EMBL/GenBank/DDBJ whole genome shotgun (WGS) entry which is preliminary data.</text>
</comment>
<reference evidence="2 3" key="1">
    <citation type="submission" date="2018-02" db="EMBL/GenBank/DDBJ databases">
        <title>Subsurface microbial communities from deep shales in Ohio and West Virginia, USA.</title>
        <authorList>
            <person name="Wrighton K."/>
        </authorList>
    </citation>
    <scope>NUCLEOTIDE SEQUENCE [LARGE SCALE GENOMIC DNA]</scope>
    <source>
        <strain evidence="2 3">OWC-DMM</strain>
    </source>
</reference>
<name>A0A2S6H9K8_9GAMM</name>
<dbReference type="Gene3D" id="3.40.50.1110">
    <property type="entry name" value="SGNH hydrolase"/>
    <property type="match status" value="1"/>
</dbReference>
<accession>A0A2S6H9K8</accession>
<protein>
    <submittedName>
        <fullName evidence="2">HAD superfamily phosphatase (TIGR01681 family)/FkbH-like protein</fullName>
    </submittedName>
</protein>
<dbReference type="Gene3D" id="3.40.50.1000">
    <property type="entry name" value="HAD superfamily/HAD-like"/>
    <property type="match status" value="1"/>
</dbReference>
<dbReference type="InterPro" id="IPR023214">
    <property type="entry name" value="HAD_sf"/>
</dbReference>
<dbReference type="InterPro" id="IPR036412">
    <property type="entry name" value="HAD-like_sf"/>
</dbReference>
<dbReference type="InterPro" id="IPR036514">
    <property type="entry name" value="SGNH_hydro_sf"/>
</dbReference>
<sequence length="579" mass="65721">MHFIELKKNLKKDFSGLKKAKIALLGDSATQLLTQAIRGYGYELGFDLEIFEADYDQIDRQIMYSASEMYQSQPEYIIIFQSVQKLRKRFYKTDIRKRSQFAQNEAARITGFLAELSKNIHGVKVIVANFMEQNDSVFGQYANKTDMSLLYQIRHLNCALMTLAANTKNLFICDVAALTAAFGHVAATDNRNYINADMAFSLDFLPEMAKGIVDNIQVVSGAAKKCLVLDLDNTIWGGIIGDDGVENIQIGDLNQGKAFSELQCWAKELQRRGVILAICSKNDEDIAKTPFLKHPDMVLSLDDIAIFVANWDSKVDNLKKIKSFLNIGYDSMVFIDDNPYERGVVKNHLPEITIPDLPEDPADYLPFLSGLNLFETSAYTQEDEQRTAHFQQELKREITQASFTDEREFLKSLSMTCEIQPFSTFNLPRAAQLLQRSNQFNLRTIRYTEEDLQRLSTSDAHLSWTFSVHDQFGSYGLISVVIGCLDGDEFFIDTWVMSCRVLKRGVKHLALNEIVQAAKRLGAKRIRGEYISTPKNGLVKNHYPNLGFTEKDAGQWILDVASYTPREHFISITTQVIDE</sequence>
<dbReference type="Proteomes" id="UP000240010">
    <property type="component" value="Unassembled WGS sequence"/>
</dbReference>
<dbReference type="InterPro" id="IPR010037">
    <property type="entry name" value="FkbH_domain"/>
</dbReference>
<proteinExistence type="predicted"/>
<organism evidence="2 3">
    <name type="scientific">Methylobacter tundripaludum</name>
    <dbReference type="NCBI Taxonomy" id="173365"/>
    <lineage>
        <taxon>Bacteria</taxon>
        <taxon>Pseudomonadati</taxon>
        <taxon>Pseudomonadota</taxon>
        <taxon>Gammaproteobacteria</taxon>
        <taxon>Methylococcales</taxon>
        <taxon>Methylococcaceae</taxon>
        <taxon>Methylobacter</taxon>
    </lineage>
</organism>
<evidence type="ECO:0000313" key="2">
    <source>
        <dbReference type="EMBL" id="PPK74145.1"/>
    </source>
</evidence>
<dbReference type="GO" id="GO:0016788">
    <property type="term" value="F:hydrolase activity, acting on ester bonds"/>
    <property type="evidence" value="ECO:0007669"/>
    <property type="project" value="UniProtKB-ARBA"/>
</dbReference>
<dbReference type="Pfam" id="PF21211">
    <property type="entry name" value="FkbH_N"/>
    <property type="match status" value="1"/>
</dbReference>
<dbReference type="NCBIfam" id="TIGR01681">
    <property type="entry name" value="HAD-SF-IIIC"/>
    <property type="match status" value="1"/>
</dbReference>
<evidence type="ECO:0000259" key="1">
    <source>
        <dbReference type="Pfam" id="PF21211"/>
    </source>
</evidence>
<dbReference type="EMBL" id="PTIZ01000011">
    <property type="protein sequence ID" value="PPK74145.1"/>
    <property type="molecule type" value="Genomic_DNA"/>
</dbReference>
<dbReference type="RefSeq" id="WP_104430021.1">
    <property type="nucleotide sequence ID" value="NZ_PTIZ01000011.1"/>
</dbReference>
<dbReference type="NCBIfam" id="TIGR01686">
    <property type="entry name" value="FkbH"/>
    <property type="match status" value="1"/>
</dbReference>